<gene>
    <name evidence="9" type="primary">TRA1_3</name>
    <name evidence="9" type="ORF">A0H81_07530</name>
</gene>
<dbReference type="InterPro" id="IPR012337">
    <property type="entry name" value="RNaseH-like_sf"/>
</dbReference>
<evidence type="ECO:0000256" key="6">
    <source>
        <dbReference type="SAM" id="Coils"/>
    </source>
</evidence>
<evidence type="ECO:0000259" key="8">
    <source>
        <dbReference type="Pfam" id="PF05699"/>
    </source>
</evidence>
<evidence type="ECO:0000256" key="2">
    <source>
        <dbReference type="ARBA" id="ARBA00022723"/>
    </source>
</evidence>
<dbReference type="InterPro" id="IPR008906">
    <property type="entry name" value="HATC_C_dom"/>
</dbReference>
<dbReference type="Pfam" id="PF05699">
    <property type="entry name" value="Dimer_Tnp_hAT"/>
    <property type="match status" value="1"/>
</dbReference>
<proteinExistence type="predicted"/>
<evidence type="ECO:0000256" key="1">
    <source>
        <dbReference type="ARBA" id="ARBA00004123"/>
    </source>
</evidence>
<dbReference type="GO" id="GO:0008270">
    <property type="term" value="F:zinc ion binding"/>
    <property type="evidence" value="ECO:0007669"/>
    <property type="project" value="UniProtKB-KW"/>
</dbReference>
<feature type="region of interest" description="Disordered" evidence="7">
    <location>
        <begin position="64"/>
        <end position="88"/>
    </location>
</feature>
<dbReference type="SUPFAM" id="SSF53098">
    <property type="entry name" value="Ribonuclease H-like"/>
    <property type="match status" value="1"/>
</dbReference>
<comment type="subcellular location">
    <subcellularLocation>
        <location evidence="1">Nucleus</location>
    </subcellularLocation>
</comment>
<dbReference type="GO" id="GO:0046983">
    <property type="term" value="F:protein dimerization activity"/>
    <property type="evidence" value="ECO:0007669"/>
    <property type="project" value="InterPro"/>
</dbReference>
<protein>
    <submittedName>
        <fullName evidence="9">Putative AC transposase</fullName>
    </submittedName>
</protein>
<keyword evidence="3" id="KW-0863">Zinc-finger</keyword>
<evidence type="ECO:0000313" key="9">
    <source>
        <dbReference type="EMBL" id="OBZ72686.1"/>
    </source>
</evidence>
<keyword evidence="6" id="KW-0175">Coiled coil</keyword>
<keyword evidence="2" id="KW-0479">Metal-binding</keyword>
<evidence type="ECO:0000256" key="4">
    <source>
        <dbReference type="ARBA" id="ARBA00022833"/>
    </source>
</evidence>
<evidence type="ECO:0000256" key="3">
    <source>
        <dbReference type="ARBA" id="ARBA00022771"/>
    </source>
</evidence>
<accession>A0A1C7M8I7</accession>
<dbReference type="GO" id="GO:0005634">
    <property type="term" value="C:nucleus"/>
    <property type="evidence" value="ECO:0007669"/>
    <property type="project" value="UniProtKB-SubCell"/>
</dbReference>
<sequence>MPLYGPRVSEDWRTNYGYCDNTPRYARQTSASTALILAHTGAAISSAPISVPPDRSLLDVTTTTVNASHTGSKRRRTQSSSGSVRIRQPTKCTRIPQTVAQASQSNSDLNIIHTTQSYATQSVPQATVDGVGPSTPHPSLNPGPSETIYGSLMRRPSQSHKTIAASDVWYFMRGLDTDKKPSSLPRNESTFKERPRDKKWVGCRLCQSQWKVWKCTHGQTDAIRTHLKREHFKCWRDTVILERLKGWEDLAKARNTKHTQDADSSSGTREREPFTQQGFYRCLVAWIVADDQNALGCVSFTSDLWTDQQLRGFMAVTLHYCAKDTQARLALRARLGAFRYVRGSHTGANLAAHFLEVVEELGIIHKIGMITLNNASNCSTMMEELEYLLHAKGVAFDREGNRIRCFPHVVNIAVQTGLKQLTKVDDNVYPSSALTDTETNTTNRDLEHAALDSSDLQADIAYAAELREDPVAKARTLVRVCRASQQRREEFDATIVEGNKNKEFTEKSLPEAQLLLDVDTQWSSTFAMIDRVLELYQAVKAFLAKPKQDPIACHALSVKAREVLGDVREFLQAPHMVQEVLSAQKTPTLSMALPGYEKLILALRLLRRKLVRIAHAISASIVKLEEYLLKSRNTRIYAIAMIINPTMKFEWLSEHWAEDEVQAAREWLRDLMLEFRKSMPKAARSQVRGFGRMNMLLRSLSGEDENSLAHAAGRGEDSQLLTEAEKEEAERQACERDAAAVDDKLRRYSNEGLVSEEDDSLSLIAYWETTFPTLYRIALDVLPVQASAVPCERVFSSSKETDTQHRTNLDVATMEMLQVLKYSVREDRLSFTDDWIPNETEMLHVEVSPDEVDRLLSEGKIDELVALLESCEAASLSRRESASPASD</sequence>
<evidence type="ECO:0000313" key="10">
    <source>
        <dbReference type="Proteomes" id="UP000092993"/>
    </source>
</evidence>
<reference evidence="9 10" key="1">
    <citation type="submission" date="2016-03" db="EMBL/GenBank/DDBJ databases">
        <title>Whole genome sequencing of Grifola frondosa 9006-11.</title>
        <authorList>
            <person name="Min B."/>
            <person name="Park H."/>
            <person name="Kim J.-G."/>
            <person name="Cho H."/>
            <person name="Oh Y.-L."/>
            <person name="Kong W.-S."/>
            <person name="Choi I.-G."/>
        </authorList>
    </citation>
    <scope>NUCLEOTIDE SEQUENCE [LARGE SCALE GENOMIC DNA]</scope>
    <source>
        <strain evidence="9 10">9006-11</strain>
    </source>
</reference>
<dbReference type="AlphaFoldDB" id="A0A1C7M8I7"/>
<feature type="coiled-coil region" evidence="6">
    <location>
        <begin position="724"/>
        <end position="751"/>
    </location>
</feature>
<dbReference type="OMA" id="NIAHFIT"/>
<evidence type="ECO:0000256" key="7">
    <source>
        <dbReference type="SAM" id="MobiDB-lite"/>
    </source>
</evidence>
<dbReference type="EMBL" id="LUGG01000009">
    <property type="protein sequence ID" value="OBZ72686.1"/>
    <property type="molecule type" value="Genomic_DNA"/>
</dbReference>
<keyword evidence="4" id="KW-0862">Zinc</keyword>
<dbReference type="InterPro" id="IPR052035">
    <property type="entry name" value="ZnF_BED_domain_contain"/>
</dbReference>
<evidence type="ECO:0000256" key="5">
    <source>
        <dbReference type="ARBA" id="ARBA00023242"/>
    </source>
</evidence>
<comment type="caution">
    <text evidence="9">The sequence shown here is derived from an EMBL/GenBank/DDBJ whole genome shotgun (WGS) entry which is preliminary data.</text>
</comment>
<dbReference type="STRING" id="5627.A0A1C7M8I7"/>
<keyword evidence="10" id="KW-1185">Reference proteome</keyword>
<dbReference type="OrthoDB" id="2790258at2759"/>
<dbReference type="PANTHER" id="PTHR46481">
    <property type="entry name" value="ZINC FINGER BED DOMAIN-CONTAINING PROTEIN 4"/>
    <property type="match status" value="1"/>
</dbReference>
<name>A0A1C7M8I7_GRIFR</name>
<keyword evidence="5" id="KW-0539">Nucleus</keyword>
<dbReference type="Proteomes" id="UP000092993">
    <property type="component" value="Unassembled WGS sequence"/>
</dbReference>
<dbReference type="PANTHER" id="PTHR46481:SF10">
    <property type="entry name" value="ZINC FINGER BED DOMAIN-CONTAINING PROTEIN 39"/>
    <property type="match status" value="1"/>
</dbReference>
<organism evidence="9 10">
    <name type="scientific">Grifola frondosa</name>
    <name type="common">Maitake</name>
    <name type="synonym">Polyporus frondosus</name>
    <dbReference type="NCBI Taxonomy" id="5627"/>
    <lineage>
        <taxon>Eukaryota</taxon>
        <taxon>Fungi</taxon>
        <taxon>Dikarya</taxon>
        <taxon>Basidiomycota</taxon>
        <taxon>Agaricomycotina</taxon>
        <taxon>Agaricomycetes</taxon>
        <taxon>Polyporales</taxon>
        <taxon>Grifolaceae</taxon>
        <taxon>Grifola</taxon>
    </lineage>
</organism>
<feature type="domain" description="HAT C-terminal dimerisation" evidence="8">
    <location>
        <begin position="745"/>
        <end position="821"/>
    </location>
</feature>